<dbReference type="EMBL" id="AP027268">
    <property type="protein sequence ID" value="BDW93807.1"/>
    <property type="molecule type" value="Genomic_DNA"/>
</dbReference>
<name>A0AA48HG36_9FLAO</name>
<keyword evidence="2" id="KW-1185">Reference proteome</keyword>
<dbReference type="Proteomes" id="UP001330184">
    <property type="component" value="Chromosome"/>
</dbReference>
<gene>
    <name evidence="1" type="ORF">MACH07_26390</name>
</gene>
<evidence type="ECO:0000313" key="2">
    <source>
        <dbReference type="Proteomes" id="UP001330184"/>
    </source>
</evidence>
<proteinExistence type="predicted"/>
<organism evidence="1 2">
    <name type="scientific">Flagellimonas marinaquae</name>
    <dbReference type="NCBI Taxonomy" id="254955"/>
    <lineage>
        <taxon>Bacteria</taxon>
        <taxon>Pseudomonadati</taxon>
        <taxon>Bacteroidota</taxon>
        <taxon>Flavobacteriia</taxon>
        <taxon>Flavobacteriales</taxon>
        <taxon>Flavobacteriaceae</taxon>
        <taxon>Flagellimonas</taxon>
    </lineage>
</organism>
<accession>A0AA48HG36</accession>
<dbReference type="AlphaFoldDB" id="A0AA48HG36"/>
<protein>
    <submittedName>
        <fullName evidence="1">Uncharacterized protein</fullName>
    </submittedName>
</protein>
<evidence type="ECO:0000313" key="1">
    <source>
        <dbReference type="EMBL" id="BDW93807.1"/>
    </source>
</evidence>
<reference evidence="1 2" key="1">
    <citation type="submission" date="2023-01" db="EMBL/GenBank/DDBJ databases">
        <title>Complete genome sequence of Muricauda aquimarina strain IFOP_LL357.</title>
        <authorList>
            <person name="Gajardo G."/>
            <person name="Ueki S."/>
            <person name="Maruyama F."/>
        </authorList>
    </citation>
    <scope>NUCLEOTIDE SEQUENCE [LARGE SCALE GENOMIC DNA]</scope>
    <source>
        <strain evidence="1 2">IFOP_LL357</strain>
    </source>
</reference>
<sequence>MGLTKFIVVLFVWVLLLFCGGSKGLKRKSIKQIRVINNTEHVFTNVSLFSMPFKTLYPGDTSEYKELVYDSLKDDPLIYCVSNQTNYGRYLIIPKGTQGEYTYRIDSIQDGLIFLSFGRDNP</sequence>